<evidence type="ECO:0000313" key="2">
    <source>
        <dbReference type="Proteomes" id="UP000219897"/>
    </source>
</evidence>
<evidence type="ECO:0000313" key="1">
    <source>
        <dbReference type="EMBL" id="PER55557.1"/>
    </source>
</evidence>
<proteinExistence type="predicted"/>
<dbReference type="Proteomes" id="UP000219897">
    <property type="component" value="Unassembled WGS sequence"/>
</dbReference>
<comment type="caution">
    <text evidence="1">The sequence shown here is derived from an EMBL/GenBank/DDBJ whole genome shotgun (WGS) entry which is preliminary data.</text>
</comment>
<sequence>MTEKQSKLVKEKKKRNIRTRWEGLGKKKQQRAVVGLSVVLAVGISAGMAVGLTHEKKGYSEKDVVKVTTNVKAYDKALDKVKVDAEVKKVADKKVVVDTGTAEGKKEISLSPASAKAITLVSKVPADNAEAMRNTAKELEVLMQEVVPSMQTAEIRDMANKIPEMKKVQLTGMSILQEYLGMANDLRVTADKLEQGTDEEKGRVPGAIEYVKKRADKLKLFEADYAEAKKQAEKIK</sequence>
<dbReference type="AlphaFoldDB" id="A0ABD6SCC2"/>
<organism evidence="1 2">
    <name type="scientific">Bacillus thuringiensis</name>
    <dbReference type="NCBI Taxonomy" id="1428"/>
    <lineage>
        <taxon>Bacteria</taxon>
        <taxon>Bacillati</taxon>
        <taxon>Bacillota</taxon>
        <taxon>Bacilli</taxon>
        <taxon>Bacillales</taxon>
        <taxon>Bacillaceae</taxon>
        <taxon>Bacillus</taxon>
        <taxon>Bacillus cereus group</taxon>
    </lineage>
</organism>
<accession>A0ABD6SCC2</accession>
<reference evidence="1 2" key="1">
    <citation type="submission" date="2017-09" db="EMBL/GenBank/DDBJ databases">
        <title>Large-scale bioinformatics analysis of Bacillus genomes uncovers conserved roles of natural products in bacterial physiology.</title>
        <authorList>
            <consortium name="Agbiome Team Llc"/>
            <person name="Bleich R.M."/>
            <person name="Kirk G.J."/>
            <person name="Santa Maria K.C."/>
            <person name="Allen S.E."/>
            <person name="Farag S."/>
            <person name="Shank E.A."/>
            <person name="Bowers A."/>
        </authorList>
    </citation>
    <scope>NUCLEOTIDE SEQUENCE [LARGE SCALE GENOMIC DNA]</scope>
    <source>
        <strain evidence="1 2">AFS005140</strain>
    </source>
</reference>
<dbReference type="EMBL" id="NTYF01000023">
    <property type="protein sequence ID" value="PER55557.1"/>
    <property type="molecule type" value="Genomic_DNA"/>
</dbReference>
<gene>
    <name evidence="1" type="ORF">CN495_07330</name>
</gene>
<protein>
    <submittedName>
        <fullName evidence="1">Uncharacterized protein</fullName>
    </submittedName>
</protein>
<dbReference type="RefSeq" id="WP_098316909.1">
    <property type="nucleotide sequence ID" value="NZ_NTYF01000023.1"/>
</dbReference>
<name>A0ABD6SCC2_BACTU</name>